<proteinExistence type="predicted"/>
<dbReference type="Proteomes" id="UP000652761">
    <property type="component" value="Unassembled WGS sequence"/>
</dbReference>
<dbReference type="EMBL" id="NMUH01014701">
    <property type="protein sequence ID" value="MQM22997.1"/>
    <property type="molecule type" value="Genomic_DNA"/>
</dbReference>
<comment type="caution">
    <text evidence="1">The sequence shown here is derived from an EMBL/GenBank/DDBJ whole genome shotgun (WGS) entry which is preliminary data.</text>
</comment>
<keyword evidence="2" id="KW-1185">Reference proteome</keyword>
<reference evidence="1" key="1">
    <citation type="submission" date="2017-07" db="EMBL/GenBank/DDBJ databases">
        <title>Taro Niue Genome Assembly and Annotation.</title>
        <authorList>
            <person name="Atibalentja N."/>
            <person name="Keating K."/>
            <person name="Fields C.J."/>
        </authorList>
    </citation>
    <scope>NUCLEOTIDE SEQUENCE</scope>
    <source>
        <strain evidence="1">Niue_2</strain>
        <tissue evidence="1">Leaf</tissue>
    </source>
</reference>
<protein>
    <submittedName>
        <fullName evidence="1">Uncharacterized protein</fullName>
    </submittedName>
</protein>
<accession>A0A843XW68</accession>
<organism evidence="1 2">
    <name type="scientific">Colocasia esculenta</name>
    <name type="common">Wild taro</name>
    <name type="synonym">Arum esculentum</name>
    <dbReference type="NCBI Taxonomy" id="4460"/>
    <lineage>
        <taxon>Eukaryota</taxon>
        <taxon>Viridiplantae</taxon>
        <taxon>Streptophyta</taxon>
        <taxon>Embryophyta</taxon>
        <taxon>Tracheophyta</taxon>
        <taxon>Spermatophyta</taxon>
        <taxon>Magnoliopsida</taxon>
        <taxon>Liliopsida</taxon>
        <taxon>Araceae</taxon>
        <taxon>Aroideae</taxon>
        <taxon>Colocasieae</taxon>
        <taxon>Colocasia</taxon>
    </lineage>
</organism>
<sequence length="168" mass="19706">MFLRGDSAQVEILLENIFIYSQIRNSAQVEIPSKNISIKLKFVPIHMCFLKGSSAHVKVFFLKNISMKSQTLYSYTWVFKRKLCPNRVSARRHVYIIINSQLYMRMPLKRDSVHADDTFCRILHSNGDIDEKICVNCRFMFIHTCFLESKFPPGKGSLRTHGYKYIFI</sequence>
<evidence type="ECO:0000313" key="2">
    <source>
        <dbReference type="Proteomes" id="UP000652761"/>
    </source>
</evidence>
<evidence type="ECO:0000313" key="1">
    <source>
        <dbReference type="EMBL" id="MQM22997.1"/>
    </source>
</evidence>
<gene>
    <name evidence="1" type="ORF">Taro_056058</name>
</gene>
<name>A0A843XW68_COLES</name>
<dbReference type="AlphaFoldDB" id="A0A843XW68"/>